<feature type="compositionally biased region" description="Low complexity" evidence="14">
    <location>
        <begin position="2004"/>
        <end position="2031"/>
    </location>
</feature>
<evidence type="ECO:0000256" key="14">
    <source>
        <dbReference type="SAM" id="MobiDB-lite"/>
    </source>
</evidence>
<keyword evidence="8 12" id="KW-0418">Kinase</keyword>
<dbReference type="PROSITE" id="PS50290">
    <property type="entry name" value="PI3_4_KINASE_3"/>
    <property type="match status" value="1"/>
</dbReference>
<dbReference type="InterPro" id="IPR044107">
    <property type="entry name" value="PIKKc_ATM"/>
</dbReference>
<protein>
    <recommendedName>
        <fullName evidence="3 12">non-specific serine/threonine protein kinase</fullName>
        <ecNumber evidence="3 12">2.7.11.1</ecNumber>
    </recommendedName>
</protein>
<dbReference type="Proteomes" id="UP000694888">
    <property type="component" value="Unplaced"/>
</dbReference>
<keyword evidence="7 12" id="KW-0227">DNA damage</keyword>
<evidence type="ECO:0000256" key="6">
    <source>
        <dbReference type="ARBA" id="ARBA00022741"/>
    </source>
</evidence>
<dbReference type="InterPro" id="IPR011009">
    <property type="entry name" value="Kinase-like_dom_sf"/>
</dbReference>
<evidence type="ECO:0000256" key="4">
    <source>
        <dbReference type="ARBA" id="ARBA00022527"/>
    </source>
</evidence>
<keyword evidence="10 12" id="KW-0539">Nucleus</keyword>
<dbReference type="PROSITE" id="PS00916">
    <property type="entry name" value="PI3_4_KINASE_2"/>
    <property type="match status" value="1"/>
</dbReference>
<dbReference type="Gene3D" id="1.10.1070.11">
    <property type="entry name" value="Phosphatidylinositol 3-/4-kinase, catalytic domain"/>
    <property type="match status" value="1"/>
</dbReference>
<evidence type="ECO:0000256" key="12">
    <source>
        <dbReference type="RuleBase" id="RU365027"/>
    </source>
</evidence>
<dbReference type="SMART" id="SM01343">
    <property type="entry name" value="FATC"/>
    <property type="match status" value="1"/>
</dbReference>
<reference evidence="19" key="1">
    <citation type="submission" date="2025-08" db="UniProtKB">
        <authorList>
            <consortium name="RefSeq"/>
        </authorList>
    </citation>
    <scope>IDENTIFICATION</scope>
</reference>
<dbReference type="PROSITE" id="PS51190">
    <property type="entry name" value="FATC"/>
    <property type="match status" value="1"/>
</dbReference>
<keyword evidence="4 12" id="KW-0723">Serine/threonine-protein kinase</keyword>
<dbReference type="EC" id="2.7.11.1" evidence="3 12"/>
<feature type="domain" description="FATC" evidence="17">
    <location>
        <begin position="3105"/>
        <end position="3137"/>
    </location>
</feature>
<evidence type="ECO:0000256" key="7">
    <source>
        <dbReference type="ARBA" id="ARBA00022763"/>
    </source>
</evidence>
<feature type="region of interest" description="Disordered" evidence="14">
    <location>
        <begin position="3049"/>
        <end position="3083"/>
    </location>
</feature>
<feature type="region of interest" description="Disordered" evidence="14">
    <location>
        <begin position="2004"/>
        <end position="2034"/>
    </location>
</feature>
<keyword evidence="18" id="KW-1185">Reference proteome</keyword>
<organism evidence="18 19">
    <name type="scientific">Aplysia californica</name>
    <name type="common">California sea hare</name>
    <dbReference type="NCBI Taxonomy" id="6500"/>
    <lineage>
        <taxon>Eukaryota</taxon>
        <taxon>Metazoa</taxon>
        <taxon>Spiralia</taxon>
        <taxon>Lophotrochozoa</taxon>
        <taxon>Mollusca</taxon>
        <taxon>Gastropoda</taxon>
        <taxon>Heterobranchia</taxon>
        <taxon>Euthyneura</taxon>
        <taxon>Tectipleura</taxon>
        <taxon>Aplysiida</taxon>
        <taxon>Aplysioidea</taxon>
        <taxon>Aplysiidae</taxon>
        <taxon>Aplysia</taxon>
    </lineage>
</organism>
<dbReference type="InterPro" id="IPR018936">
    <property type="entry name" value="PI3/4_kinase_CS"/>
</dbReference>
<feature type="compositionally biased region" description="Basic and acidic residues" evidence="14">
    <location>
        <begin position="650"/>
        <end position="665"/>
    </location>
</feature>
<gene>
    <name evidence="19" type="primary">LOC101863468</name>
</gene>
<comment type="subcellular location">
    <subcellularLocation>
        <location evidence="1 12">Nucleus</location>
    </subcellularLocation>
</comment>
<feature type="region of interest" description="Disordered" evidence="14">
    <location>
        <begin position="648"/>
        <end position="672"/>
    </location>
</feature>
<dbReference type="InterPro" id="IPR000403">
    <property type="entry name" value="PI3/4_kinase_cat_dom"/>
</dbReference>
<evidence type="ECO:0000256" key="3">
    <source>
        <dbReference type="ARBA" id="ARBA00012513"/>
    </source>
</evidence>
<dbReference type="InterPro" id="IPR021668">
    <property type="entry name" value="TAN"/>
</dbReference>
<dbReference type="SUPFAM" id="SSF48371">
    <property type="entry name" value="ARM repeat"/>
    <property type="match status" value="2"/>
</dbReference>
<evidence type="ECO:0000256" key="9">
    <source>
        <dbReference type="ARBA" id="ARBA00022840"/>
    </source>
</evidence>
<dbReference type="Pfam" id="PF02259">
    <property type="entry name" value="FAT"/>
    <property type="match status" value="1"/>
</dbReference>
<dbReference type="PANTHER" id="PTHR37079">
    <property type="entry name" value="SERINE/THREONINE-PROTEIN KINASE ATM"/>
    <property type="match status" value="1"/>
</dbReference>
<dbReference type="SMART" id="SM00146">
    <property type="entry name" value="PI3Kc"/>
    <property type="match status" value="1"/>
</dbReference>
<evidence type="ECO:0000313" key="18">
    <source>
        <dbReference type="Proteomes" id="UP000694888"/>
    </source>
</evidence>
<name>A0ABM1AAE6_APLCA</name>
<dbReference type="SMART" id="SM01342">
    <property type="entry name" value="TAN"/>
    <property type="match status" value="1"/>
</dbReference>
<feature type="domain" description="FAT" evidence="16">
    <location>
        <begin position="1973"/>
        <end position="2628"/>
    </location>
</feature>
<evidence type="ECO:0000256" key="2">
    <source>
        <dbReference type="ARBA" id="ARBA00010769"/>
    </source>
</evidence>
<evidence type="ECO:0000259" key="16">
    <source>
        <dbReference type="PROSITE" id="PS51189"/>
    </source>
</evidence>
<feature type="compositionally biased region" description="Polar residues" evidence="14">
    <location>
        <begin position="3049"/>
        <end position="3059"/>
    </location>
</feature>
<evidence type="ECO:0000256" key="13">
    <source>
        <dbReference type="SAM" id="Coils"/>
    </source>
</evidence>
<feature type="region of interest" description="Disordered" evidence="14">
    <location>
        <begin position="1803"/>
        <end position="1822"/>
    </location>
</feature>
<evidence type="ECO:0000313" key="19">
    <source>
        <dbReference type="RefSeq" id="XP_012943931.2"/>
    </source>
</evidence>
<evidence type="ECO:0000256" key="1">
    <source>
        <dbReference type="ARBA" id="ARBA00004123"/>
    </source>
</evidence>
<sequence>MDGLSDVYSCLRALDASKVTERKNNAAKLQNLLSNSSVVETLDDNSDNHSPGSKTLTWNVVLKGVMKYVDLETSLLQTAKESQSAATLNNRDKKKLELAALFMFVIRTANERGPRLRLDWIMNWIRNALCDDYMREAFGLDFSNVLLKHVLRVRSYWLEISSKEWRDLLTLYCKLYEEGFLRQDLCAKVIKKLIQGSVLQGEVSPRKLFSFFSRVLQHFRDLQAASIVENVLSSLTTFCHAIAPACPAQLCEFAESHLDGLLYLWQNASTERVKEEMIDLLHLLVLVHHPAGAATEGEGAYAHDWTRWKVHLASLHESIVADINETGGRFRFSSGLKVSILKQRYIDLAVAVFKQLPGLIPASPEEVVAFTQVSQMGDRAGATPAKRQRLSVENKPLVELVKTCSNSLQAVPWLQILCALLRRHSESFSRNGLVNALGVLALLLHECKRGQLFTYVFECLSALTDASVPSDRETEKIWLSVWSSCSGTINSRQAEVEGYQDFGFQLMAGMLFQGLVRPGKEIWNLFLPNFSHPSPSSDGLLTALVHSQGLAENYCPNILGSSSMSKTQGAFPLRTLLVNWLLSQAMAENLEASARNLTPTRTAQLIYALALQDPLTVMKQFKEDNHQEEDISQIEKVHLRTAFGSLKSSAESRKSVGSRERRREESEDNNPQVDSVVEHVLKTLGTISRSLSELLEPSVETIEFLAWYSCTVVKLLFYVGPDGVPGTRLKQLVKVALEKCTGHFVNYVKKKGTCGLLPALKVFHEMFWFKGMTSMRMFWVVEVIRCDLSAAFVDLVVDMASGKLEKKREVRPSSHRNRYDRHRQFEWNEQREGSSHRGRENDLDFDLEPQRADLDPRNGASNTDLDFDERDASTNNNTTLPAAADDNHQFLGEDLLVEAQKVRLACVKLLCGLISYDRQLSESEEVPVRAEMDIGHLKEQLFALVEGLEPIKPVFVHTLITITEHVLTPVHVISGADVKALLKAFKLTAKNLAQDQRVCCAILQCLQKVIPHLAEKEEMPSSDIKLCRDMFFNFMTDFGSLASEGTVQLKLDLAKTHLELLKYDRACAWGTIKVPQSGDSGDSNGFSLCTVSQVFPDFLRDEIVEVSLFVAENVSSLFTKFAVDGTEMQEEKRTQNKAFDNLFLICNDFLNIRGSPSPVRRADMERNQQAACLYTLTSIICCSPICEKSCLLALCQVVADERVHLSRARKALDVISGNLGYSSSQDYLKCHLPYLVHNWLAEDMVNSPVAEFPYRLLGHTTLDEFVRANQDLIVSEILVTQRSLTDLESLLTSVQCDVRPSLRRALPVVLVHILPCFAVKVMEEERGTSSQPSVAARQSQRAAKCFDIVKERLSEQDINDCIFQNLGSIVVGLLSSLHISNDAASGALSSMIYPEPNPPFYNQRTIQATLDYMAQNFTVAEGGSGRGTSLITVLAKVPDGLQRVLLSLSTLMWCEHRPHEKARALHMYGLFVGMVLGELAQGLDGGWAAVVRDVVTRLLILLGSSLKTSLGQVVSPGFEEELILTALHILQRVCAETMKICPDEFANYAHQIVDTVVSAVGKSEAISKAAVTLLRAVLSSSPNNEELKASLRTLNPLPLNVPSLDELREGMDTLCGEQGLPLVLRLQNLLQAISFMSVVPSHGLVLRLNRLTRDLLTERREVLQMAVGSEGLCLLKKVVCALLSLTEWENQPLVAAAGSCLGAIGPVDLQTMTLPAGLGNSSSSIAMETFRNQEFEKYCWLIHKLDDCLLDKSLEVVRTAGEILQSVFSTASCVRFEAEYNKALRSKSFVFFYLHPFKRKTPKLDKMAPPPAPSKKDSLTPDTLDNQDLWLGVSGNSPLSHEEWIRNLTTALLRSGAVQDEMLAKIEPMCAFKTQFCEEALPYLVQDILLHGGEDFRRILSYHFTSFFRSHCAHKELGSSSAETRPLTLRKRSVQTMLRVVQFLRKQTRPALKRGVPQTEWQNNFWLDVDYLEVARAAQFCSAHFSAILFTEIWWERVREETSLPSTGSSSHTQSDSQQSALDPLTQVSSQGSGGQGAQRLLLEVYWSIGDPDGIYGCGAGRQADPSTRMQTYLHELQYERALTTQDMAVTHGTTSSPMSLLQTLHMCGMDYSLQGCLEGLQRLAEYPPPPVPPTSTTEQTSALSAAALYNCAEIEELQFQAAWELGRWDIRETLKQSRPESYHQSVYRALSSLRDGHLKVAEHAVNSARMSIMAQFECGAESCESLYPFLSQLQCLSHLDRAVQSCARVGDSSPEESTLGQQLSWSVSQRGRGAVNFKHERPLLQLLSSLGGALSNRGEGGGGRGGGEVLETTALWTLAVSARKAGQFQLAEKAVYELKRKASLIVHVGAEKLQLEEARLFWARAESNIALNIMQNLIKDMTQDVIAKNPPLYPEVLSTYGNWLAETKSETPSVIISDFLQKTVDTILEQSLSEDSSASSWTKTALEGFASLARFADEQYQLLADYMKSPMYETKRDLLRRSRSELEECHQFKGASKYLKVMEKTSAIDEQELEALENDCQRYLHQALENYLRCLKTGDLYDLKIFRVVSLWFDNCSSLEVNQMIEDYSASIQSHKFLPLYYQLAARMSTRPTDGGHFQAVLAKLMERVAQEHPHHALWVIMALAHAYKDDELLQKDKPSRMRKRKSTEEEEVAEEDRIQAAKILIEQLKGSERLGEIVKNMELLCVAYIQLANWSVEQYKTEKRPVPLLKQLMITKISRLDNVQMPSVELKVDPSSQYENLVSVKKFGADFRLAGGINLPKIITCTGSDGRERTQLVKGRDDLRQDAVMQQVFALVNQLLGRNSETHRRQLSIRTYKVVPLSQKCGLLEWCEGTKPLGEYLIGSPSAKGAHTRYRPKDWLFKDCRLHLSGAGNNPEKRYKAYQEICSHFKPVFRHFFMENFPEPSTWFERRLAYTRSVATNSIVGHILGLGDRHLMNILIDLQTAELVHIDLGIAFEQGRILPTPETVPFRLTRDIVDGMGITGVEGVFRRCCEKTMQVMRGNSEALLTIVQVLLHDPLSHWSLSPQQALTIQRKREHVNADTMDMTSSGTVPSSGQVAGPSVVPRQDGANNNHQDAQERQNKLAERTLLRLRQKLAGQEERVPLSVSGQVTLLIQTASDPRNLSKLFAGWQPYL</sequence>
<evidence type="ECO:0000256" key="8">
    <source>
        <dbReference type="ARBA" id="ARBA00022777"/>
    </source>
</evidence>
<feature type="domain" description="PI3K/PI4K catalytic" evidence="15">
    <location>
        <begin position="2749"/>
        <end position="3064"/>
    </location>
</feature>
<dbReference type="Pfam" id="PF02260">
    <property type="entry name" value="FATC"/>
    <property type="match status" value="1"/>
</dbReference>
<dbReference type="GeneID" id="101863468"/>
<evidence type="ECO:0000256" key="10">
    <source>
        <dbReference type="ARBA" id="ARBA00023242"/>
    </source>
</evidence>
<accession>A0ABM1AAE6</accession>
<keyword evidence="9 12" id="KW-0067">ATP-binding</keyword>
<dbReference type="InterPro" id="IPR038980">
    <property type="entry name" value="ATM_plant"/>
</dbReference>
<dbReference type="Pfam" id="PF11640">
    <property type="entry name" value="TAN"/>
    <property type="match status" value="1"/>
</dbReference>
<feature type="region of interest" description="Disordered" evidence="14">
    <location>
        <begin position="821"/>
        <end position="881"/>
    </location>
</feature>
<dbReference type="InterPro" id="IPR014009">
    <property type="entry name" value="PIK_FAT"/>
</dbReference>
<dbReference type="InterPro" id="IPR003152">
    <property type="entry name" value="FATC_dom"/>
</dbReference>
<evidence type="ECO:0000259" key="17">
    <source>
        <dbReference type="PROSITE" id="PS51190"/>
    </source>
</evidence>
<feature type="coiled-coil region" evidence="13">
    <location>
        <begin position="2500"/>
        <end position="2527"/>
    </location>
</feature>
<dbReference type="GO" id="GO:0016301">
    <property type="term" value="F:kinase activity"/>
    <property type="evidence" value="ECO:0007669"/>
    <property type="project" value="UniProtKB-KW"/>
</dbReference>
<comment type="catalytic activity">
    <reaction evidence="11 12">
        <text>L-threonyl-[protein] + ATP = O-phospho-L-threonyl-[protein] + ADP + H(+)</text>
        <dbReference type="Rhea" id="RHEA:46608"/>
        <dbReference type="Rhea" id="RHEA-COMP:11060"/>
        <dbReference type="Rhea" id="RHEA-COMP:11605"/>
        <dbReference type="ChEBI" id="CHEBI:15378"/>
        <dbReference type="ChEBI" id="CHEBI:30013"/>
        <dbReference type="ChEBI" id="CHEBI:30616"/>
        <dbReference type="ChEBI" id="CHEBI:61977"/>
        <dbReference type="ChEBI" id="CHEBI:456216"/>
        <dbReference type="EC" id="2.7.11.1"/>
    </reaction>
</comment>
<proteinExistence type="inferred from homology"/>
<keyword evidence="6 12" id="KW-0547">Nucleotide-binding</keyword>
<dbReference type="Pfam" id="PF00454">
    <property type="entry name" value="PI3_PI4_kinase"/>
    <property type="match status" value="1"/>
</dbReference>
<evidence type="ECO:0000256" key="5">
    <source>
        <dbReference type="ARBA" id="ARBA00022679"/>
    </source>
</evidence>
<dbReference type="PROSITE" id="PS51189">
    <property type="entry name" value="FAT"/>
    <property type="match status" value="1"/>
</dbReference>
<dbReference type="Gene3D" id="3.30.1010.10">
    <property type="entry name" value="Phosphatidylinositol 3-kinase Catalytic Subunit, Chain A, domain 4"/>
    <property type="match status" value="1"/>
</dbReference>
<dbReference type="PANTHER" id="PTHR37079:SF4">
    <property type="entry name" value="SERINE_THREONINE-PROTEIN KINASE ATM"/>
    <property type="match status" value="1"/>
</dbReference>
<feature type="compositionally biased region" description="Basic and acidic residues" evidence="14">
    <location>
        <begin position="822"/>
        <end position="856"/>
    </location>
</feature>
<dbReference type="PROSITE" id="PS00915">
    <property type="entry name" value="PI3_4_KINASE_1"/>
    <property type="match status" value="1"/>
</dbReference>
<dbReference type="InterPro" id="IPR016024">
    <property type="entry name" value="ARM-type_fold"/>
</dbReference>
<dbReference type="InterPro" id="IPR036940">
    <property type="entry name" value="PI3/4_kinase_cat_sf"/>
</dbReference>
<dbReference type="CDD" id="cd05171">
    <property type="entry name" value="PIKKc_ATM"/>
    <property type="match status" value="1"/>
</dbReference>
<dbReference type="InterPro" id="IPR003151">
    <property type="entry name" value="PIK-rel_kinase_FAT"/>
</dbReference>
<evidence type="ECO:0000259" key="15">
    <source>
        <dbReference type="PROSITE" id="PS50290"/>
    </source>
</evidence>
<dbReference type="RefSeq" id="XP_012943931.2">
    <property type="nucleotide sequence ID" value="XM_013088477.2"/>
</dbReference>
<dbReference type="SUPFAM" id="SSF56112">
    <property type="entry name" value="Protein kinase-like (PK-like)"/>
    <property type="match status" value="1"/>
</dbReference>
<evidence type="ECO:0000256" key="11">
    <source>
        <dbReference type="ARBA" id="ARBA00047899"/>
    </source>
</evidence>
<comment type="similarity">
    <text evidence="2 12">Belongs to the PI3/PI4-kinase family. ATM subfamily.</text>
</comment>
<keyword evidence="5 12" id="KW-0808">Transferase</keyword>
<keyword evidence="13" id="KW-0175">Coiled coil</keyword>